<sequence length="296" mass="33305">MFCAVSVFFLLTCASLISIAQCASLASSSRSTAPSTSNELDSEIEFSSSESTPDLSFSLRSEIDPDVSSGQLQRVKPAAVRTLAQNQGSQRPISTYFTLYLLFSSTKEWDAFNISTTDYEFCHTLNPRLRARNSVFRASLLSTGNRDVQPGVRDMMISFPDRTVPPDISLRIYRTAPPKIEGGRSTPALTGSINPGGSCYETVGSRDSRIVNIRQWIDMHEGERLKWLKPRWWAPFYYRLRETDSFQVLPPPRLEPMPAAIGGLGKTNFKPHRLEELLRQRSELLDEVRELGVQIF</sequence>
<feature type="compositionally biased region" description="Polar residues" evidence="1">
    <location>
        <begin position="45"/>
        <end position="56"/>
    </location>
</feature>
<evidence type="ECO:0000313" key="3">
    <source>
        <dbReference type="EMBL" id="KAK6531806.1"/>
    </source>
</evidence>
<accession>A0AAV9X1D2</accession>
<proteinExistence type="predicted"/>
<evidence type="ECO:0000256" key="1">
    <source>
        <dbReference type="SAM" id="MobiDB-lite"/>
    </source>
</evidence>
<feature type="signal peptide" evidence="2">
    <location>
        <begin position="1"/>
        <end position="22"/>
    </location>
</feature>
<organism evidence="3 4">
    <name type="scientific">Orbilia ellipsospora</name>
    <dbReference type="NCBI Taxonomy" id="2528407"/>
    <lineage>
        <taxon>Eukaryota</taxon>
        <taxon>Fungi</taxon>
        <taxon>Dikarya</taxon>
        <taxon>Ascomycota</taxon>
        <taxon>Pezizomycotina</taxon>
        <taxon>Orbiliomycetes</taxon>
        <taxon>Orbiliales</taxon>
        <taxon>Orbiliaceae</taxon>
        <taxon>Orbilia</taxon>
    </lineage>
</organism>
<keyword evidence="4" id="KW-1185">Reference proteome</keyword>
<protein>
    <submittedName>
        <fullName evidence="3">Uncharacterized protein</fullName>
    </submittedName>
</protein>
<keyword evidence="2" id="KW-0732">Signal</keyword>
<dbReference type="EMBL" id="JAVHJO010000012">
    <property type="protein sequence ID" value="KAK6531806.1"/>
    <property type="molecule type" value="Genomic_DNA"/>
</dbReference>
<evidence type="ECO:0000313" key="4">
    <source>
        <dbReference type="Proteomes" id="UP001365542"/>
    </source>
</evidence>
<name>A0AAV9X1D2_9PEZI</name>
<gene>
    <name evidence="3" type="ORF">TWF694_002972</name>
</gene>
<reference evidence="3 4" key="1">
    <citation type="submission" date="2019-10" db="EMBL/GenBank/DDBJ databases">
        <authorList>
            <person name="Palmer J.M."/>
        </authorList>
    </citation>
    <scope>NUCLEOTIDE SEQUENCE [LARGE SCALE GENOMIC DNA]</scope>
    <source>
        <strain evidence="3 4">TWF694</strain>
    </source>
</reference>
<comment type="caution">
    <text evidence="3">The sequence shown here is derived from an EMBL/GenBank/DDBJ whole genome shotgun (WGS) entry which is preliminary data.</text>
</comment>
<dbReference type="Proteomes" id="UP001365542">
    <property type="component" value="Unassembled WGS sequence"/>
</dbReference>
<feature type="chain" id="PRO_5043720975" evidence="2">
    <location>
        <begin position="23"/>
        <end position="296"/>
    </location>
</feature>
<feature type="region of interest" description="Disordered" evidence="1">
    <location>
        <begin position="29"/>
        <end position="56"/>
    </location>
</feature>
<evidence type="ECO:0000256" key="2">
    <source>
        <dbReference type="SAM" id="SignalP"/>
    </source>
</evidence>
<dbReference type="AlphaFoldDB" id="A0AAV9X1D2"/>